<keyword evidence="2" id="KW-1185">Reference proteome</keyword>
<keyword evidence="1" id="KW-0863">Zinc-finger</keyword>
<dbReference type="InterPro" id="IPR019718">
    <property type="entry name" value="DUF2602"/>
</dbReference>
<accession>A0A7G5E4B4</accession>
<dbReference type="GO" id="GO:0008270">
    <property type="term" value="F:zinc ion binding"/>
    <property type="evidence" value="ECO:0007669"/>
    <property type="project" value="UniProtKB-KW"/>
</dbReference>
<dbReference type="AlphaFoldDB" id="A0A7G5E4B4"/>
<dbReference type="Pfam" id="PF10782">
    <property type="entry name" value="zf-C2HCIx2C"/>
    <property type="match status" value="1"/>
</dbReference>
<proteinExistence type="predicted"/>
<dbReference type="Proteomes" id="UP000515450">
    <property type="component" value="Chromosome"/>
</dbReference>
<organism evidence="1 2">
    <name type="scientific">Sphingobacterium paramultivorum</name>
    <dbReference type="NCBI Taxonomy" id="2886510"/>
    <lineage>
        <taxon>Bacteria</taxon>
        <taxon>Pseudomonadati</taxon>
        <taxon>Bacteroidota</taxon>
        <taxon>Sphingobacteriia</taxon>
        <taxon>Sphingobacteriales</taxon>
        <taxon>Sphingobacteriaceae</taxon>
        <taxon>Sphingobacterium</taxon>
    </lineage>
</organism>
<sequence>MSISIDAHDGFCSYLLIQNYCSRCFLLTDFRSTTGKTR</sequence>
<gene>
    <name evidence="1" type="ORF">HS960_14765</name>
</gene>
<evidence type="ECO:0000313" key="2">
    <source>
        <dbReference type="Proteomes" id="UP000515450"/>
    </source>
</evidence>
<name>A0A7G5E4B4_9SPHI</name>
<reference evidence="1 2" key="1">
    <citation type="journal article" date="2020" name="G3 (Bethesda)">
        <title>CeMbio - The Caenorhabditis elegans Microbiome Resource.</title>
        <authorList>
            <person name="Dirksen P."/>
            <person name="Assie A."/>
            <person name="Zimmermann J."/>
            <person name="Zhang F."/>
            <person name="Tietje A.M."/>
            <person name="Marsh S.A."/>
            <person name="Felix M.A."/>
            <person name="Shapira M."/>
            <person name="Kaleta C."/>
            <person name="Schulenburg H."/>
            <person name="Samuel B."/>
        </authorList>
    </citation>
    <scope>NUCLEOTIDE SEQUENCE [LARGE SCALE GENOMIC DNA]</scope>
    <source>
        <strain evidence="1 2">BIGb0170</strain>
    </source>
</reference>
<evidence type="ECO:0000313" key="1">
    <source>
        <dbReference type="EMBL" id="QMV68839.1"/>
    </source>
</evidence>
<protein>
    <submittedName>
        <fullName evidence="1">Zinc-finger domain-containing protein</fullName>
    </submittedName>
</protein>
<dbReference type="RefSeq" id="WP_153847003.1">
    <property type="nucleotide sequence ID" value="NZ_CP058555.1"/>
</dbReference>
<dbReference type="EMBL" id="CP058555">
    <property type="protein sequence ID" value="QMV68839.1"/>
    <property type="molecule type" value="Genomic_DNA"/>
</dbReference>
<keyword evidence="1" id="KW-0479">Metal-binding</keyword>
<keyword evidence="1" id="KW-0862">Zinc</keyword>